<evidence type="ECO:0000313" key="2">
    <source>
        <dbReference type="EMBL" id="KDN96591.1"/>
    </source>
</evidence>
<keyword evidence="1" id="KW-0175">Coiled coil</keyword>
<gene>
    <name evidence="2" type="ORF">EI16_10075</name>
</gene>
<organism evidence="2 3">
    <name type="scientific">Hydrogenovibrio marinus</name>
    <dbReference type="NCBI Taxonomy" id="28885"/>
    <lineage>
        <taxon>Bacteria</taxon>
        <taxon>Pseudomonadati</taxon>
        <taxon>Pseudomonadota</taxon>
        <taxon>Gammaproteobacteria</taxon>
        <taxon>Thiotrichales</taxon>
        <taxon>Piscirickettsiaceae</taxon>
        <taxon>Hydrogenovibrio</taxon>
    </lineage>
</organism>
<protein>
    <submittedName>
        <fullName evidence="2">Uncharacterized protein</fullName>
    </submittedName>
</protein>
<dbReference type="Proteomes" id="UP000027341">
    <property type="component" value="Unassembled WGS sequence"/>
</dbReference>
<keyword evidence="3" id="KW-1185">Reference proteome</keyword>
<comment type="caution">
    <text evidence="2">The sequence shown here is derived from an EMBL/GenBank/DDBJ whole genome shotgun (WGS) entry which is preliminary data.</text>
</comment>
<reference evidence="2 3" key="1">
    <citation type="submission" date="2014-04" db="EMBL/GenBank/DDBJ databases">
        <title>Draft genome sequence of Hydrogenovibrio marinus MH-110, a model organism for aerobic H2 metabolism.</title>
        <authorList>
            <person name="Cha H.J."/>
            <person name="Jo B.H."/>
            <person name="Hwang B.H."/>
        </authorList>
    </citation>
    <scope>NUCLEOTIDE SEQUENCE [LARGE SCALE GENOMIC DNA]</scope>
    <source>
        <strain evidence="2 3">MH-110</strain>
    </source>
</reference>
<proteinExistence type="predicted"/>
<evidence type="ECO:0000313" key="3">
    <source>
        <dbReference type="Proteomes" id="UP000027341"/>
    </source>
</evidence>
<sequence>MKSDISQAIARPSSYLETENLEIQERVINLGKRLLNSFQNNDSDEITFWMINYLAEQIDVAETTSSQEAKQKCFETIIKLWESRSSFPNGSRPFESLEPVFLVLDSLSPENSIPRYISNSFFEEFLADENAELVKWLEGIKVLDETARILISFLLEHSMKLADTDEVKGWIKSVVGTVESDEVKFLLRVYRERNGSQQENINELKKRIDKLEKFEKFSVSVRSALMERLNMFEDEN</sequence>
<feature type="coiled-coil region" evidence="1">
    <location>
        <begin position="187"/>
        <end position="214"/>
    </location>
</feature>
<dbReference type="STRING" id="28885.EI16_10075"/>
<accession>A0A067A1V0</accession>
<dbReference type="AlphaFoldDB" id="A0A067A1V0"/>
<dbReference type="RefSeq" id="WP_029913056.1">
    <property type="nucleotide sequence ID" value="NZ_AP020335.1"/>
</dbReference>
<evidence type="ECO:0000256" key="1">
    <source>
        <dbReference type="SAM" id="Coils"/>
    </source>
</evidence>
<name>A0A067A1V0_HYDMR</name>
<dbReference type="EMBL" id="JMIU01000001">
    <property type="protein sequence ID" value="KDN96591.1"/>
    <property type="molecule type" value="Genomic_DNA"/>
</dbReference>